<gene>
    <name evidence="2" type="ORF">GGQ54_001841</name>
</gene>
<sequence length="239" mass="25121">MAGLTLDQIVNDGALWGLLAQHSLSTEIAGRLGDRREHDVDLAAPKLTISGDGASIEAVPHLIASVAPGPRTVRWAWALPELAELPAAALARRLRDFGQSQGVEPLTRAEVGFDEFSPSPEGSDETDSVAGQVAMIASQVIGEVPWFIAQAGETKVVTLLQGGPALPRPEIGDLMAALPEGLMAGQITDAPRAIRSLLNRIPAWRGEWGPAGVRISDGRGNVDVHLDGDGQVTEIEANS</sequence>
<dbReference type="EMBL" id="JACBZS010000001">
    <property type="protein sequence ID" value="NYI71281.1"/>
    <property type="molecule type" value="Genomic_DNA"/>
</dbReference>
<evidence type="ECO:0000313" key="2">
    <source>
        <dbReference type="EMBL" id="NYI71281.1"/>
    </source>
</evidence>
<protein>
    <submittedName>
        <fullName evidence="2">Uncharacterized protein</fullName>
    </submittedName>
</protein>
<feature type="region of interest" description="Disordered" evidence="1">
    <location>
        <begin position="108"/>
        <end position="128"/>
    </location>
</feature>
<dbReference type="Proteomes" id="UP000527616">
    <property type="component" value="Unassembled WGS sequence"/>
</dbReference>
<dbReference type="RefSeq" id="WP_179445125.1">
    <property type="nucleotide sequence ID" value="NZ_JACBZS010000001.1"/>
</dbReference>
<evidence type="ECO:0000256" key="1">
    <source>
        <dbReference type="SAM" id="MobiDB-lite"/>
    </source>
</evidence>
<accession>A0A7Z0D9K1</accession>
<dbReference type="AlphaFoldDB" id="A0A7Z0D9K1"/>
<evidence type="ECO:0000313" key="3">
    <source>
        <dbReference type="Proteomes" id="UP000527616"/>
    </source>
</evidence>
<keyword evidence="3" id="KW-1185">Reference proteome</keyword>
<proteinExistence type="predicted"/>
<organism evidence="2 3">
    <name type="scientific">Naumannella cuiyingiana</name>
    <dbReference type="NCBI Taxonomy" id="1347891"/>
    <lineage>
        <taxon>Bacteria</taxon>
        <taxon>Bacillati</taxon>
        <taxon>Actinomycetota</taxon>
        <taxon>Actinomycetes</taxon>
        <taxon>Propionibacteriales</taxon>
        <taxon>Propionibacteriaceae</taxon>
        <taxon>Naumannella</taxon>
    </lineage>
</organism>
<name>A0A7Z0D9K1_9ACTN</name>
<comment type="caution">
    <text evidence="2">The sequence shown here is derived from an EMBL/GenBank/DDBJ whole genome shotgun (WGS) entry which is preliminary data.</text>
</comment>
<reference evidence="2 3" key="1">
    <citation type="submission" date="2020-07" db="EMBL/GenBank/DDBJ databases">
        <title>Sequencing the genomes of 1000 actinobacteria strains.</title>
        <authorList>
            <person name="Klenk H.-P."/>
        </authorList>
    </citation>
    <scope>NUCLEOTIDE SEQUENCE [LARGE SCALE GENOMIC DNA]</scope>
    <source>
        <strain evidence="2 3">DSM 103164</strain>
    </source>
</reference>
<dbReference type="Pfam" id="PF21813">
    <property type="entry name" value="DUF6882"/>
    <property type="match status" value="1"/>
</dbReference>
<dbReference type="InterPro" id="IPR049249">
    <property type="entry name" value="DUF6882"/>
</dbReference>